<evidence type="ECO:0000313" key="3">
    <source>
        <dbReference type="EMBL" id="AEY78235.1"/>
    </source>
</evidence>
<protein>
    <submittedName>
        <fullName evidence="3">Chromosome partitioning protein parB</fullName>
    </submittedName>
</protein>
<dbReference type="GO" id="GO:0005694">
    <property type="term" value="C:chromosome"/>
    <property type="evidence" value="ECO:0007669"/>
    <property type="project" value="TreeGrafter"/>
</dbReference>
<dbReference type="InterPro" id="IPR003115">
    <property type="entry name" value="ParB_N"/>
</dbReference>
<evidence type="ECO:0000259" key="2">
    <source>
        <dbReference type="SMART" id="SM00470"/>
    </source>
</evidence>
<organism evidence="3">
    <name type="scientific">Aliivibrio fischeri</name>
    <name type="common">Vibrio fischeri</name>
    <dbReference type="NCBI Taxonomy" id="668"/>
    <lineage>
        <taxon>Bacteria</taxon>
        <taxon>Pseudomonadati</taxon>
        <taxon>Pseudomonadota</taxon>
        <taxon>Gammaproteobacteria</taxon>
        <taxon>Vibrionales</taxon>
        <taxon>Vibrionaceae</taxon>
        <taxon>Aliivibrio</taxon>
    </lineage>
</organism>
<dbReference type="SMART" id="SM00470">
    <property type="entry name" value="ParB"/>
    <property type="match status" value="1"/>
</dbReference>
<dbReference type="EMBL" id="JQ031552">
    <property type="protein sequence ID" value="AEY78235.1"/>
    <property type="molecule type" value="Genomic_DNA"/>
</dbReference>
<dbReference type="Pfam" id="PF08535">
    <property type="entry name" value="KorB"/>
    <property type="match status" value="1"/>
</dbReference>
<dbReference type="InterPro" id="IPR004437">
    <property type="entry name" value="ParB/RepB/Spo0J"/>
</dbReference>
<dbReference type="RefSeq" id="WP_014343649.1">
    <property type="nucleotide sequence ID" value="NC_016851.1"/>
</dbReference>
<dbReference type="Gene3D" id="3.90.1530.30">
    <property type="match status" value="1"/>
</dbReference>
<dbReference type="InterPro" id="IPR036086">
    <property type="entry name" value="ParB/Sulfiredoxin_sf"/>
</dbReference>
<dbReference type="Pfam" id="PF02195">
    <property type="entry name" value="ParB_N"/>
    <property type="match status" value="1"/>
</dbReference>
<geneLocation type="plasmid" evidence="3">
    <name>pKB1A97-67</name>
</geneLocation>
<dbReference type="SUPFAM" id="SSF109709">
    <property type="entry name" value="KorB DNA-binding domain-like"/>
    <property type="match status" value="1"/>
</dbReference>
<evidence type="ECO:0000256" key="1">
    <source>
        <dbReference type="ARBA" id="ARBA00006295"/>
    </source>
</evidence>
<dbReference type="GO" id="GO:0003677">
    <property type="term" value="F:DNA binding"/>
    <property type="evidence" value="ECO:0007669"/>
    <property type="project" value="InterPro"/>
</dbReference>
<comment type="similarity">
    <text evidence="1">Belongs to the ParB family.</text>
</comment>
<proteinExistence type="inferred from homology"/>
<accession>H2ES68</accession>
<dbReference type="PANTHER" id="PTHR33375">
    <property type="entry name" value="CHROMOSOME-PARTITIONING PROTEIN PARB-RELATED"/>
    <property type="match status" value="1"/>
</dbReference>
<reference evidence="3" key="1">
    <citation type="submission" date="2011-11" db="EMBL/GenBank/DDBJ databases">
        <authorList>
            <person name="Summers A.O."/>
            <person name="Wireman J."/>
            <person name="Williams L.E."/>
        </authorList>
    </citation>
    <scope>NUCLEOTIDE SEQUENCE</scope>
    <source>
        <strain evidence="3">KB1A-97</strain>
        <plasmid evidence="3">pKB1A97-67</plasmid>
    </source>
</reference>
<feature type="domain" description="ParB-like N-terminal" evidence="2">
    <location>
        <begin position="31"/>
        <end position="119"/>
    </location>
</feature>
<sequence>MVSLRERSENFDISQLLDESGVEITDGETIKKIPKDFLYSISQVRTDFDESSLQELALNIKENGQQLPVIVHPLDNTNKYCIHQGERRWRAICLLDEIETVDCLVRTNNTMFQQLSENIQRENLSPYEISAALLNLKSKENIKSVELSHKLGKSKSWTSQYESIAKMPVDLVQSLRNQNVLDINVIANVRKSAQKDLEATLRFVQSGSNLTRESTERFKVKILSSLGMEQQKRKDKKFKSTNILVKYKNEYGIIMNDSFNMTVGFMDILIDNEVVTVAIEDITIIGYKSHNDDKQKV</sequence>
<name>H2ES68_ALIFS</name>
<dbReference type="AlphaFoldDB" id="H2ES68"/>
<keyword evidence="3" id="KW-0614">Plasmid</keyword>
<dbReference type="SUPFAM" id="SSF110849">
    <property type="entry name" value="ParB/Sulfiredoxin"/>
    <property type="match status" value="1"/>
</dbReference>
<dbReference type="InterPro" id="IPR013741">
    <property type="entry name" value="KorB_domain"/>
</dbReference>
<dbReference type="Gene3D" id="1.10.10.2830">
    <property type="match status" value="1"/>
</dbReference>
<dbReference type="InterPro" id="IPR050336">
    <property type="entry name" value="Chromosome_partition/occlusion"/>
</dbReference>
<dbReference type="GO" id="GO:0007059">
    <property type="term" value="P:chromosome segregation"/>
    <property type="evidence" value="ECO:0007669"/>
    <property type="project" value="TreeGrafter"/>
</dbReference>
<dbReference type="PANTHER" id="PTHR33375:SF1">
    <property type="entry name" value="CHROMOSOME-PARTITIONING PROTEIN PARB-RELATED"/>
    <property type="match status" value="1"/>
</dbReference>
<dbReference type="NCBIfam" id="TIGR00180">
    <property type="entry name" value="parB_part"/>
    <property type="match status" value="1"/>
</dbReference>